<dbReference type="GO" id="GO:0005789">
    <property type="term" value="C:endoplasmic reticulum membrane"/>
    <property type="evidence" value="ECO:0007669"/>
    <property type="project" value="TreeGrafter"/>
</dbReference>
<dbReference type="AlphaFoldDB" id="A0A482VNW0"/>
<evidence type="ECO:0000256" key="2">
    <source>
        <dbReference type="ARBA" id="ARBA00009295"/>
    </source>
</evidence>
<keyword evidence="5" id="KW-0276">Fatty acid metabolism</keyword>
<keyword evidence="4 12" id="KW-0812">Transmembrane</keyword>
<keyword evidence="8" id="KW-0408">Iron</keyword>
<evidence type="ECO:0000259" key="14">
    <source>
        <dbReference type="Pfam" id="PF00487"/>
    </source>
</evidence>
<comment type="caution">
    <text evidence="15">The sequence shown here is derived from an EMBL/GenBank/DDBJ whole genome shotgun (WGS) entry which is preliminary data.</text>
</comment>
<dbReference type="Proteomes" id="UP000292052">
    <property type="component" value="Unassembled WGS sequence"/>
</dbReference>
<dbReference type="Pfam" id="PF00487">
    <property type="entry name" value="FA_desaturase"/>
    <property type="match status" value="2"/>
</dbReference>
<feature type="transmembrane region" description="Helical" evidence="13">
    <location>
        <begin position="446"/>
        <end position="466"/>
    </location>
</feature>
<evidence type="ECO:0000256" key="9">
    <source>
        <dbReference type="ARBA" id="ARBA00023098"/>
    </source>
</evidence>
<keyword evidence="7 12" id="KW-0560">Oxidoreductase</keyword>
<feature type="domain" description="Fatty acid desaturase" evidence="14">
    <location>
        <begin position="342"/>
        <end position="500"/>
    </location>
</feature>
<dbReference type="EMBL" id="QDEB01082918">
    <property type="protein sequence ID" value="RZC34109.1"/>
    <property type="molecule type" value="Genomic_DNA"/>
</dbReference>
<dbReference type="CDD" id="cd03505">
    <property type="entry name" value="Delta9-FADS-like"/>
    <property type="match status" value="2"/>
</dbReference>
<comment type="subcellular location">
    <subcellularLocation>
        <location evidence="1">Membrane</location>
        <topology evidence="1">Multi-pass membrane protein</topology>
    </subcellularLocation>
</comment>
<dbReference type="OrthoDB" id="10260134at2759"/>
<evidence type="ECO:0000256" key="6">
    <source>
        <dbReference type="ARBA" id="ARBA00022989"/>
    </source>
</evidence>
<feature type="non-terminal residue" evidence="15">
    <location>
        <position position="576"/>
    </location>
</feature>
<evidence type="ECO:0000256" key="3">
    <source>
        <dbReference type="ARBA" id="ARBA00022516"/>
    </source>
</evidence>
<dbReference type="InterPro" id="IPR015876">
    <property type="entry name" value="Acyl-CoA_DS"/>
</dbReference>
<feature type="transmembrane region" description="Helical" evidence="13">
    <location>
        <begin position="39"/>
        <end position="57"/>
    </location>
</feature>
<dbReference type="InterPro" id="IPR005804">
    <property type="entry name" value="FA_desaturase_dom"/>
</dbReference>
<proteinExistence type="inferred from homology"/>
<comment type="domain">
    <text evidence="12">The histidine box domains are involved in binding the catalytic metal ions.</text>
</comment>
<evidence type="ECO:0000256" key="7">
    <source>
        <dbReference type="ARBA" id="ARBA00023002"/>
    </source>
</evidence>
<sequence>MAEKLQIVWRNVLILTIYHSFALNGLYHLLTLQVSPKTFLWFSLLCFLSSQGAASGAHRLWTHRSYKATLTLRVLLCFLQTLSFQNSIHEWARDHRVHHKFTDTDADPHNSTRGFFFSHMGWLMVRKHPEVITKGKTVDLSDLEADPVVMFQKKYYLILAPIISFVIPTLIPWYYWEEGFYTSWCVAGMLRYMLSLHVTWLINSAAHKWGTKPYDKYIKPVENPTVSILTFGEGWHNYHHTFPWDYKAAELGTYSTNLNTAFIDFMAWIGWAYELKSASADIVLKRINRTGYESGTIDYEKYLKEKQFLFPPAMVCFGDNRRRSSPMDPSNIQSKTAPKTVLNSIYEWARDHRVHHKFTDTDADPHNSTRGFFFSHMGWLMVRKHPHVITKGKSIDMSDLEADPVVRFQKNYYLPLALTVSFIIPTFIPCYFWGESFIVAWCIPTMLRYAISLHCTWLINSAAHMWGTKPYDKYIQPVENGWVSVFAFGEGWHNYHHTFPWDYKAAELDSYSGNFSTAFIDFMAWIGWAYELKKASPEMILKRIKRTGSGNDVIAYDEYVKEEKRKEFLGTIGEKE</sequence>
<evidence type="ECO:0000256" key="5">
    <source>
        <dbReference type="ARBA" id="ARBA00022832"/>
    </source>
</evidence>
<protein>
    <submittedName>
        <fullName evidence="15">FA desaturase domain containing protein</fullName>
    </submittedName>
</protein>
<feature type="transmembrane region" description="Helical" evidence="13">
    <location>
        <begin position="412"/>
        <end position="434"/>
    </location>
</feature>
<name>A0A482VNW0_ASBVE</name>
<reference evidence="15 16" key="1">
    <citation type="submission" date="2017-03" db="EMBL/GenBank/DDBJ databases">
        <title>Genome of the blue death feigning beetle - Asbolus verrucosus.</title>
        <authorList>
            <person name="Rider S.D."/>
        </authorList>
    </citation>
    <scope>NUCLEOTIDE SEQUENCE [LARGE SCALE GENOMIC DNA]</scope>
    <source>
        <strain evidence="15">Butters</strain>
        <tissue evidence="15">Head and leg muscle</tissue>
    </source>
</reference>
<keyword evidence="3 12" id="KW-0444">Lipid biosynthesis</keyword>
<comment type="similarity">
    <text evidence="2 12">Belongs to the fatty acid desaturase type 1 family.</text>
</comment>
<feature type="transmembrane region" description="Helical" evidence="13">
    <location>
        <begin position="7"/>
        <end position="27"/>
    </location>
</feature>
<keyword evidence="10 13" id="KW-0472">Membrane</keyword>
<feature type="transmembrane region" description="Helical" evidence="13">
    <location>
        <begin position="155"/>
        <end position="175"/>
    </location>
</feature>
<dbReference type="GO" id="GO:0004768">
    <property type="term" value="F:stearoyl-CoA 9-desaturase activity"/>
    <property type="evidence" value="ECO:0007669"/>
    <property type="project" value="TreeGrafter"/>
</dbReference>
<evidence type="ECO:0000256" key="4">
    <source>
        <dbReference type="ARBA" id="ARBA00022692"/>
    </source>
</evidence>
<evidence type="ECO:0000256" key="12">
    <source>
        <dbReference type="RuleBase" id="RU000581"/>
    </source>
</evidence>
<keyword evidence="6 13" id="KW-1133">Transmembrane helix</keyword>
<evidence type="ECO:0000256" key="1">
    <source>
        <dbReference type="ARBA" id="ARBA00004141"/>
    </source>
</evidence>
<evidence type="ECO:0000313" key="15">
    <source>
        <dbReference type="EMBL" id="RZC34109.1"/>
    </source>
</evidence>
<gene>
    <name evidence="15" type="ORF">BDFB_005340</name>
</gene>
<dbReference type="GO" id="GO:0005506">
    <property type="term" value="F:iron ion binding"/>
    <property type="evidence" value="ECO:0007669"/>
    <property type="project" value="TreeGrafter"/>
</dbReference>
<accession>A0A482VNW0</accession>
<dbReference type="PRINTS" id="PR00075">
    <property type="entry name" value="FACDDSATRASE"/>
</dbReference>
<dbReference type="PANTHER" id="PTHR11351">
    <property type="entry name" value="ACYL-COA DESATURASE"/>
    <property type="match status" value="1"/>
</dbReference>
<evidence type="ECO:0000256" key="10">
    <source>
        <dbReference type="ARBA" id="ARBA00023136"/>
    </source>
</evidence>
<keyword evidence="9" id="KW-0443">Lipid metabolism</keyword>
<organism evidence="15 16">
    <name type="scientific">Asbolus verrucosus</name>
    <name type="common">Desert ironclad beetle</name>
    <dbReference type="NCBI Taxonomy" id="1661398"/>
    <lineage>
        <taxon>Eukaryota</taxon>
        <taxon>Metazoa</taxon>
        <taxon>Ecdysozoa</taxon>
        <taxon>Arthropoda</taxon>
        <taxon>Hexapoda</taxon>
        <taxon>Insecta</taxon>
        <taxon>Pterygota</taxon>
        <taxon>Neoptera</taxon>
        <taxon>Endopterygota</taxon>
        <taxon>Coleoptera</taxon>
        <taxon>Polyphaga</taxon>
        <taxon>Cucujiformia</taxon>
        <taxon>Tenebrionidae</taxon>
        <taxon>Pimeliinae</taxon>
        <taxon>Asbolus</taxon>
    </lineage>
</organism>
<dbReference type="GO" id="GO:0006636">
    <property type="term" value="P:unsaturated fatty acid biosynthetic process"/>
    <property type="evidence" value="ECO:0007669"/>
    <property type="project" value="TreeGrafter"/>
</dbReference>
<feature type="transmembrane region" description="Helical" evidence="13">
    <location>
        <begin position="181"/>
        <end position="202"/>
    </location>
</feature>
<comment type="cofactor">
    <cofactor evidence="12">
        <name>Fe(2+)</name>
        <dbReference type="ChEBI" id="CHEBI:29033"/>
    </cofactor>
</comment>
<keyword evidence="16" id="KW-1185">Reference proteome</keyword>
<evidence type="ECO:0000256" key="11">
    <source>
        <dbReference type="ARBA" id="ARBA00023160"/>
    </source>
</evidence>
<evidence type="ECO:0000256" key="13">
    <source>
        <dbReference type="SAM" id="Phobius"/>
    </source>
</evidence>
<feature type="domain" description="Fatty acid desaturase" evidence="14">
    <location>
        <begin position="39"/>
        <end position="243"/>
    </location>
</feature>
<evidence type="ECO:0000313" key="16">
    <source>
        <dbReference type="Proteomes" id="UP000292052"/>
    </source>
</evidence>
<dbReference type="PANTHER" id="PTHR11351:SF98">
    <property type="entry name" value="RE43130P"/>
    <property type="match status" value="1"/>
</dbReference>
<evidence type="ECO:0000256" key="8">
    <source>
        <dbReference type="ARBA" id="ARBA00023004"/>
    </source>
</evidence>
<keyword evidence="11 12" id="KW-0275">Fatty acid biosynthesis</keyword>